<dbReference type="PANTHER" id="PTHR30346:SF17">
    <property type="entry name" value="LYSR FAMILY TRANSCRIPTIONAL REGULATOR"/>
    <property type="match status" value="1"/>
</dbReference>
<dbReference type="CDD" id="cd08414">
    <property type="entry name" value="PBP2_LTTR_aromatics_like"/>
    <property type="match status" value="1"/>
</dbReference>
<evidence type="ECO:0000256" key="4">
    <source>
        <dbReference type="ARBA" id="ARBA00023163"/>
    </source>
</evidence>
<accession>A0ABV7IU49</accession>
<comment type="caution">
    <text evidence="6">The sequence shown here is derived from an EMBL/GenBank/DDBJ whole genome shotgun (WGS) entry which is preliminary data.</text>
</comment>
<proteinExistence type="inferred from homology"/>
<dbReference type="InterPro" id="IPR036388">
    <property type="entry name" value="WH-like_DNA-bd_sf"/>
</dbReference>
<evidence type="ECO:0000256" key="1">
    <source>
        <dbReference type="ARBA" id="ARBA00009437"/>
    </source>
</evidence>
<dbReference type="Pfam" id="PF00126">
    <property type="entry name" value="HTH_1"/>
    <property type="match status" value="1"/>
</dbReference>
<keyword evidence="4" id="KW-0804">Transcription</keyword>
<dbReference type="InterPro" id="IPR000847">
    <property type="entry name" value="LysR_HTH_N"/>
</dbReference>
<dbReference type="InterPro" id="IPR005119">
    <property type="entry name" value="LysR_subst-bd"/>
</dbReference>
<evidence type="ECO:0000256" key="2">
    <source>
        <dbReference type="ARBA" id="ARBA00023015"/>
    </source>
</evidence>
<keyword evidence="7" id="KW-1185">Reference proteome</keyword>
<organism evidence="6 7">
    <name type="scientific">Novosphingobium bradum</name>
    <dbReference type="NCBI Taxonomy" id="1737444"/>
    <lineage>
        <taxon>Bacteria</taxon>
        <taxon>Pseudomonadati</taxon>
        <taxon>Pseudomonadota</taxon>
        <taxon>Alphaproteobacteria</taxon>
        <taxon>Sphingomonadales</taxon>
        <taxon>Sphingomonadaceae</taxon>
        <taxon>Novosphingobium</taxon>
    </lineage>
</organism>
<dbReference type="RefSeq" id="WP_379509082.1">
    <property type="nucleotide sequence ID" value="NZ_JBHRTQ010000005.1"/>
</dbReference>
<evidence type="ECO:0000313" key="6">
    <source>
        <dbReference type="EMBL" id="MFC3173697.1"/>
    </source>
</evidence>
<reference evidence="7" key="1">
    <citation type="journal article" date="2019" name="Int. J. Syst. Evol. Microbiol.">
        <title>The Global Catalogue of Microorganisms (GCM) 10K type strain sequencing project: providing services to taxonomists for standard genome sequencing and annotation.</title>
        <authorList>
            <consortium name="The Broad Institute Genomics Platform"/>
            <consortium name="The Broad Institute Genome Sequencing Center for Infectious Disease"/>
            <person name="Wu L."/>
            <person name="Ma J."/>
        </authorList>
    </citation>
    <scope>NUCLEOTIDE SEQUENCE [LARGE SCALE GENOMIC DNA]</scope>
    <source>
        <strain evidence="7">KCTC 42984</strain>
    </source>
</reference>
<evidence type="ECO:0000256" key="3">
    <source>
        <dbReference type="ARBA" id="ARBA00023125"/>
    </source>
</evidence>
<dbReference type="PANTHER" id="PTHR30346">
    <property type="entry name" value="TRANSCRIPTIONAL DUAL REGULATOR HCAR-RELATED"/>
    <property type="match status" value="1"/>
</dbReference>
<dbReference type="PROSITE" id="PS50931">
    <property type="entry name" value="HTH_LYSR"/>
    <property type="match status" value="1"/>
</dbReference>
<evidence type="ECO:0000259" key="5">
    <source>
        <dbReference type="PROSITE" id="PS50931"/>
    </source>
</evidence>
<dbReference type="Pfam" id="PF03466">
    <property type="entry name" value="LysR_substrate"/>
    <property type="match status" value="1"/>
</dbReference>
<evidence type="ECO:0000313" key="7">
    <source>
        <dbReference type="Proteomes" id="UP001595604"/>
    </source>
</evidence>
<dbReference type="SUPFAM" id="SSF53850">
    <property type="entry name" value="Periplasmic binding protein-like II"/>
    <property type="match status" value="1"/>
</dbReference>
<dbReference type="Gene3D" id="3.40.190.10">
    <property type="entry name" value="Periplasmic binding protein-like II"/>
    <property type="match status" value="2"/>
</dbReference>
<dbReference type="SUPFAM" id="SSF46785">
    <property type="entry name" value="Winged helix' DNA-binding domain"/>
    <property type="match status" value="1"/>
</dbReference>
<name>A0ABV7IU49_9SPHN</name>
<sequence length="322" mass="35372">MDTRLLECFVVAARTLSFTRAAEQLGTTQPLLSRTIKRLEDVVGEPLFDRSRRRIALTAAGAALLDEAPGLIDHASLALRRAQIAGSGAPRTLRVAYSNSMWSHMAYRGIRAFRMAHPELQLDLRLMSANEQADALRCGEIDVGLAGATVFETRGLHWRTIGREPYILALPSDWDVPRGVPIDLTLLRNRPFLIPDPVVGTEAHNALMACCMAAGFRPLLAKHARDASEMRFLVAAGLGAGFAFASGLQNQFDGVYFAPIADQPAESIVEIRVSWAEQRLPEAIQSFIRHMMAHAYSTEIVTDGDGFRLKWLNPTSAQPARA</sequence>
<gene>
    <name evidence="6" type="ORF">ACFOD9_05475</name>
</gene>
<keyword evidence="2" id="KW-0805">Transcription regulation</keyword>
<comment type="similarity">
    <text evidence="1">Belongs to the LysR transcriptional regulatory family.</text>
</comment>
<dbReference type="PRINTS" id="PR00039">
    <property type="entry name" value="HTHLYSR"/>
</dbReference>
<feature type="domain" description="HTH lysR-type" evidence="5">
    <location>
        <begin position="1"/>
        <end position="58"/>
    </location>
</feature>
<keyword evidence="3" id="KW-0238">DNA-binding</keyword>
<dbReference type="Gene3D" id="1.10.10.10">
    <property type="entry name" value="Winged helix-like DNA-binding domain superfamily/Winged helix DNA-binding domain"/>
    <property type="match status" value="1"/>
</dbReference>
<dbReference type="InterPro" id="IPR036390">
    <property type="entry name" value="WH_DNA-bd_sf"/>
</dbReference>
<dbReference type="Proteomes" id="UP001595604">
    <property type="component" value="Unassembled WGS sequence"/>
</dbReference>
<protein>
    <submittedName>
        <fullName evidence="6">LysR family transcriptional regulator</fullName>
    </submittedName>
</protein>
<dbReference type="EMBL" id="JBHRTQ010000005">
    <property type="protein sequence ID" value="MFC3173697.1"/>
    <property type="molecule type" value="Genomic_DNA"/>
</dbReference>